<protein>
    <submittedName>
        <fullName evidence="5">FecR protein</fullName>
    </submittedName>
</protein>
<feature type="domain" description="LamG-like jellyroll fold" evidence="4">
    <location>
        <begin position="388"/>
        <end position="532"/>
    </location>
</feature>
<dbReference type="AlphaFoldDB" id="A0A5C5Z3H7"/>
<evidence type="ECO:0000259" key="4">
    <source>
        <dbReference type="SMART" id="SM00560"/>
    </source>
</evidence>
<evidence type="ECO:0000313" key="5">
    <source>
        <dbReference type="EMBL" id="TWT81507.1"/>
    </source>
</evidence>
<feature type="transmembrane region" description="Helical" evidence="3">
    <location>
        <begin position="99"/>
        <end position="117"/>
    </location>
</feature>
<dbReference type="Proteomes" id="UP000315010">
    <property type="component" value="Unassembled WGS sequence"/>
</dbReference>
<dbReference type="InterPro" id="IPR006558">
    <property type="entry name" value="LamG-like"/>
</dbReference>
<keyword evidence="6" id="KW-1185">Reference proteome</keyword>
<dbReference type="PANTHER" id="PTHR30273:SF2">
    <property type="entry name" value="PROTEIN FECR"/>
    <property type="match status" value="1"/>
</dbReference>
<dbReference type="SMART" id="SM00560">
    <property type="entry name" value="LamGL"/>
    <property type="match status" value="1"/>
</dbReference>
<accession>A0A5C5Z3H7</accession>
<proteinExistence type="predicted"/>
<reference evidence="5 6" key="1">
    <citation type="submission" date="2019-02" db="EMBL/GenBank/DDBJ databases">
        <title>Deep-cultivation of Planctomycetes and their phenomic and genomic characterization uncovers novel biology.</title>
        <authorList>
            <person name="Wiegand S."/>
            <person name="Jogler M."/>
            <person name="Boedeker C."/>
            <person name="Pinto D."/>
            <person name="Vollmers J."/>
            <person name="Rivas-Marin E."/>
            <person name="Kohn T."/>
            <person name="Peeters S.H."/>
            <person name="Heuer A."/>
            <person name="Rast P."/>
            <person name="Oberbeckmann S."/>
            <person name="Bunk B."/>
            <person name="Jeske O."/>
            <person name="Meyerdierks A."/>
            <person name="Storesund J.E."/>
            <person name="Kallscheuer N."/>
            <person name="Luecker S."/>
            <person name="Lage O.M."/>
            <person name="Pohl T."/>
            <person name="Merkel B.J."/>
            <person name="Hornburger P."/>
            <person name="Mueller R.-W."/>
            <person name="Bruemmer F."/>
            <person name="Labrenz M."/>
            <person name="Spormann A.M."/>
            <person name="Op Den Camp H."/>
            <person name="Overmann J."/>
            <person name="Amann R."/>
            <person name="Jetten M.S.M."/>
            <person name="Mascher T."/>
            <person name="Medema M.H."/>
            <person name="Devos D.P."/>
            <person name="Kaster A.-K."/>
            <person name="Ovreas L."/>
            <person name="Rohde M."/>
            <person name="Galperin M.Y."/>
            <person name="Jogler C."/>
        </authorList>
    </citation>
    <scope>NUCLEOTIDE SEQUENCE [LARGE SCALE GENOMIC DNA]</scope>
    <source>
        <strain evidence="5 6">CA13</strain>
    </source>
</reference>
<dbReference type="EMBL" id="SJPJ01000001">
    <property type="protein sequence ID" value="TWT81507.1"/>
    <property type="molecule type" value="Genomic_DNA"/>
</dbReference>
<dbReference type="Gene3D" id="2.60.120.200">
    <property type="match status" value="1"/>
</dbReference>
<gene>
    <name evidence="5" type="ORF">CA13_29600</name>
</gene>
<keyword evidence="1" id="KW-0732">Signal</keyword>
<keyword evidence="3" id="KW-0812">Transmembrane</keyword>
<evidence type="ECO:0000256" key="1">
    <source>
        <dbReference type="ARBA" id="ARBA00022729"/>
    </source>
</evidence>
<dbReference type="RefSeq" id="WP_146397469.1">
    <property type="nucleotide sequence ID" value="NZ_SJPJ01000001.1"/>
</dbReference>
<dbReference type="InterPro" id="IPR012373">
    <property type="entry name" value="Ferrdict_sens_TM"/>
</dbReference>
<dbReference type="InterPro" id="IPR013320">
    <property type="entry name" value="ConA-like_dom_sf"/>
</dbReference>
<keyword evidence="3" id="KW-1133">Transmembrane helix</keyword>
<evidence type="ECO:0000256" key="3">
    <source>
        <dbReference type="SAM" id="Phobius"/>
    </source>
</evidence>
<dbReference type="Pfam" id="PF13385">
    <property type="entry name" value="Laminin_G_3"/>
    <property type="match status" value="1"/>
</dbReference>
<evidence type="ECO:0000256" key="2">
    <source>
        <dbReference type="ARBA" id="ARBA00023157"/>
    </source>
</evidence>
<dbReference type="SUPFAM" id="SSF49899">
    <property type="entry name" value="Concanavalin A-like lectins/glucanases"/>
    <property type="match status" value="1"/>
</dbReference>
<dbReference type="GO" id="GO:0016989">
    <property type="term" value="F:sigma factor antagonist activity"/>
    <property type="evidence" value="ECO:0007669"/>
    <property type="project" value="TreeGrafter"/>
</dbReference>
<evidence type="ECO:0000313" key="6">
    <source>
        <dbReference type="Proteomes" id="UP000315010"/>
    </source>
</evidence>
<dbReference type="OrthoDB" id="258532at2"/>
<keyword evidence="2" id="KW-1015">Disulfide bond</keyword>
<keyword evidence="3" id="KW-0472">Membrane</keyword>
<comment type="caution">
    <text evidence="5">The sequence shown here is derived from an EMBL/GenBank/DDBJ whole genome shotgun (WGS) entry which is preliminary data.</text>
</comment>
<sequence length="543" mass="59898">MNQSSDNWETRLEELVGALRDDSLSDDQSVELQNLLKTQPGARRRFAEAMHLSAMLGDAGAISGTGFQPVVGEFTGVQPVPHSKSTSNTLADTRRFRTIAMILLASSATILFAMLWARPQGVEDDFHVELFDEGVAVVTQSYDTRWTGKTQLQVGSSVSPGKVELQSGLIQLEFYRGAVVVVEGPAELEFVNADRLICRRGRLRAHVPPQAEGFAVVSPNVELVDLGTEFGMDVADDGSASVHVFDGKVELYESGTDRSAETRQEFTETEGALVSAGGKIVASKTKLVEFVSSSELLQLASARNTARLQQWKSKRQSLIDDPRVAIHYSFEKDPISSRLLRSHASDSLRLDGAIIGCRWTEGRWLGKNALEFKHPGDRVRLQIPGEFDSLTYSAWVRIDGLDRPFIALVLTNGYEVGEPHWQLRDDGRLLLGIQTPSGHVAYDSKPVLNIKHLGRWTHLATVYDSDSARVTHYINGESVGVSPITTDNFKLRFGETEIGNWGTPAKYSPQKIRNFNGQIDELTIFGKPLTASEIRAIYADGLR</sequence>
<organism evidence="5 6">
    <name type="scientific">Novipirellula herctigrandis</name>
    <dbReference type="NCBI Taxonomy" id="2527986"/>
    <lineage>
        <taxon>Bacteria</taxon>
        <taxon>Pseudomonadati</taxon>
        <taxon>Planctomycetota</taxon>
        <taxon>Planctomycetia</taxon>
        <taxon>Pirellulales</taxon>
        <taxon>Pirellulaceae</taxon>
        <taxon>Novipirellula</taxon>
    </lineage>
</organism>
<name>A0A5C5Z3H7_9BACT</name>
<dbReference type="Gene3D" id="2.60.120.1440">
    <property type="match status" value="1"/>
</dbReference>
<dbReference type="PANTHER" id="PTHR30273">
    <property type="entry name" value="PERIPLASMIC SIGNAL SENSOR AND SIGMA FACTOR ACTIVATOR FECR-RELATED"/>
    <property type="match status" value="1"/>
</dbReference>